<dbReference type="GO" id="GO:0005886">
    <property type="term" value="C:plasma membrane"/>
    <property type="evidence" value="ECO:0007669"/>
    <property type="project" value="UniProtKB-SubCell"/>
</dbReference>
<keyword evidence="4 8" id="KW-1003">Cell membrane</keyword>
<gene>
    <name evidence="10" type="primary">yfcA</name>
    <name evidence="9" type="ORF">B0181_08840</name>
    <name evidence="10" type="ORF">NCTC10293_00332</name>
</gene>
<feature type="transmembrane region" description="Helical" evidence="8">
    <location>
        <begin position="103"/>
        <end position="122"/>
    </location>
</feature>
<name>A0A1S9ZX91_9GAMM</name>
<evidence type="ECO:0000313" key="11">
    <source>
        <dbReference type="Proteomes" id="UP000190435"/>
    </source>
</evidence>
<dbReference type="Proteomes" id="UP000255279">
    <property type="component" value="Unassembled WGS sequence"/>
</dbReference>
<evidence type="ECO:0000256" key="4">
    <source>
        <dbReference type="ARBA" id="ARBA00022475"/>
    </source>
</evidence>
<dbReference type="Proteomes" id="UP000190435">
    <property type="component" value="Unassembled WGS sequence"/>
</dbReference>
<dbReference type="OrthoDB" id="554695at2"/>
<dbReference type="PANTHER" id="PTHR30269">
    <property type="entry name" value="TRANSMEMBRANE PROTEIN YFCA"/>
    <property type="match status" value="1"/>
</dbReference>
<dbReference type="InterPro" id="IPR052017">
    <property type="entry name" value="TSUP"/>
</dbReference>
<accession>A0A1S9ZX91</accession>
<evidence type="ECO:0000256" key="3">
    <source>
        <dbReference type="ARBA" id="ARBA00022448"/>
    </source>
</evidence>
<organism evidence="9 11">
    <name type="scientific">Moraxella caviae</name>
    <dbReference type="NCBI Taxonomy" id="34060"/>
    <lineage>
        <taxon>Bacteria</taxon>
        <taxon>Pseudomonadati</taxon>
        <taxon>Pseudomonadota</taxon>
        <taxon>Gammaproteobacteria</taxon>
        <taxon>Moraxellales</taxon>
        <taxon>Moraxellaceae</taxon>
        <taxon>Moraxella</taxon>
    </lineage>
</organism>
<evidence type="ECO:0000256" key="6">
    <source>
        <dbReference type="ARBA" id="ARBA00022989"/>
    </source>
</evidence>
<keyword evidence="3" id="KW-0813">Transport</keyword>
<reference evidence="9 11" key="1">
    <citation type="submission" date="2017-02" db="EMBL/GenBank/DDBJ databases">
        <title>Draft genome sequence of Moraxella caviae CCUG 355 type strain.</title>
        <authorList>
            <person name="Engstrom-Jakobsson H."/>
            <person name="Salva-Serra F."/>
            <person name="Thorell K."/>
            <person name="Gonzales-Siles L."/>
            <person name="Karlsson R."/>
            <person name="Boulund F."/>
            <person name="Engstrand L."/>
            <person name="Moore E."/>
        </authorList>
    </citation>
    <scope>NUCLEOTIDE SEQUENCE [LARGE SCALE GENOMIC DNA]</scope>
    <source>
        <strain evidence="9 11">CCUG 355</strain>
    </source>
</reference>
<keyword evidence="11" id="KW-1185">Reference proteome</keyword>
<comment type="subcellular location">
    <subcellularLocation>
        <location evidence="1 8">Cell membrane</location>
        <topology evidence="1 8">Multi-pass membrane protein</topology>
    </subcellularLocation>
</comment>
<evidence type="ECO:0000256" key="7">
    <source>
        <dbReference type="ARBA" id="ARBA00023136"/>
    </source>
</evidence>
<dbReference type="EMBL" id="MUXU01000056">
    <property type="protein sequence ID" value="OOR88053.1"/>
    <property type="molecule type" value="Genomic_DNA"/>
</dbReference>
<proteinExistence type="inferred from homology"/>
<dbReference type="PANTHER" id="PTHR30269:SF0">
    <property type="entry name" value="MEMBRANE TRANSPORTER PROTEIN YFCA-RELATED"/>
    <property type="match status" value="1"/>
</dbReference>
<dbReference type="RefSeq" id="WP_078277143.1">
    <property type="nucleotide sequence ID" value="NZ_CAACXO010000028.1"/>
</dbReference>
<keyword evidence="5 8" id="KW-0812">Transmembrane</keyword>
<evidence type="ECO:0000313" key="10">
    <source>
        <dbReference type="EMBL" id="STZ10011.1"/>
    </source>
</evidence>
<evidence type="ECO:0000256" key="8">
    <source>
        <dbReference type="RuleBase" id="RU363041"/>
    </source>
</evidence>
<keyword evidence="7 8" id="KW-0472">Membrane</keyword>
<comment type="similarity">
    <text evidence="2 8">Belongs to the 4-toluene sulfonate uptake permease (TSUP) (TC 2.A.102) family.</text>
</comment>
<dbReference type="AlphaFoldDB" id="A0A1S9ZX91"/>
<feature type="transmembrane region" description="Helical" evidence="8">
    <location>
        <begin position="77"/>
        <end position="96"/>
    </location>
</feature>
<reference evidence="10 12" key="2">
    <citation type="submission" date="2018-06" db="EMBL/GenBank/DDBJ databases">
        <authorList>
            <consortium name="Pathogen Informatics"/>
            <person name="Doyle S."/>
        </authorList>
    </citation>
    <scope>NUCLEOTIDE SEQUENCE [LARGE SCALE GENOMIC DNA]</scope>
    <source>
        <strain evidence="10 12">NCTC10293</strain>
    </source>
</reference>
<protein>
    <recommendedName>
        <fullName evidence="8">Probable membrane transporter protein</fullName>
    </recommendedName>
</protein>
<evidence type="ECO:0000313" key="12">
    <source>
        <dbReference type="Proteomes" id="UP000255279"/>
    </source>
</evidence>
<dbReference type="EMBL" id="UGQE01000001">
    <property type="protein sequence ID" value="STZ10011.1"/>
    <property type="molecule type" value="Genomic_DNA"/>
</dbReference>
<evidence type="ECO:0000313" key="9">
    <source>
        <dbReference type="EMBL" id="OOR88053.1"/>
    </source>
</evidence>
<keyword evidence="6 8" id="KW-1133">Transmembrane helix</keyword>
<sequence length="251" mass="26526">MDLQLTYEIIALLVGVALVAGFIDAMAGGGGLLTIPALLLAGVPPVATLGTNKLQAVAGSFSASVTMVKKDIIHPKHIVFALVMAFVGSALGTLAVQQMPPDALIKILPVLIGAIGLYTLFAPNLGEVARTPRISDKLYQRLVVPVIGFYDGYFGPATGTFFSLSNVVLRGADLVRATGMAKLCNFATNLASVLFFAWGGQILWKVGLFMMIGQAVGAYFGSRMVIKGGARFVRPVIVLMCFAMVIKFVWG</sequence>
<evidence type="ECO:0000256" key="1">
    <source>
        <dbReference type="ARBA" id="ARBA00004651"/>
    </source>
</evidence>
<evidence type="ECO:0000256" key="2">
    <source>
        <dbReference type="ARBA" id="ARBA00009142"/>
    </source>
</evidence>
<dbReference type="Pfam" id="PF01925">
    <property type="entry name" value="TauE"/>
    <property type="match status" value="1"/>
</dbReference>
<feature type="transmembrane region" description="Helical" evidence="8">
    <location>
        <begin position="232"/>
        <end position="250"/>
    </location>
</feature>
<feature type="transmembrane region" description="Helical" evidence="8">
    <location>
        <begin position="142"/>
        <end position="162"/>
    </location>
</feature>
<dbReference type="InterPro" id="IPR002781">
    <property type="entry name" value="TM_pro_TauE-like"/>
</dbReference>
<evidence type="ECO:0000256" key="5">
    <source>
        <dbReference type="ARBA" id="ARBA00022692"/>
    </source>
</evidence>